<keyword evidence="3 5" id="KW-1133">Transmembrane helix</keyword>
<feature type="transmembrane region" description="Helical" evidence="5">
    <location>
        <begin position="127"/>
        <end position="145"/>
    </location>
</feature>
<dbReference type="InterPro" id="IPR035952">
    <property type="entry name" value="Rhomboid-like_sf"/>
</dbReference>
<organism evidence="7 8">
    <name type="scientific">Brumicola pallidula DSM 14239 = ACAM 615</name>
    <dbReference type="NCBI Taxonomy" id="1121922"/>
    <lineage>
        <taxon>Bacteria</taxon>
        <taxon>Pseudomonadati</taxon>
        <taxon>Pseudomonadota</taxon>
        <taxon>Gammaproteobacteria</taxon>
        <taxon>Alteromonadales</taxon>
        <taxon>Alteromonadaceae</taxon>
        <taxon>Brumicola</taxon>
    </lineage>
</organism>
<keyword evidence="2 5" id="KW-0812">Transmembrane</keyword>
<evidence type="ECO:0000259" key="6">
    <source>
        <dbReference type="Pfam" id="PF01694"/>
    </source>
</evidence>
<evidence type="ECO:0000256" key="2">
    <source>
        <dbReference type="ARBA" id="ARBA00022692"/>
    </source>
</evidence>
<evidence type="ECO:0000256" key="3">
    <source>
        <dbReference type="ARBA" id="ARBA00022989"/>
    </source>
</evidence>
<dbReference type="PANTHER" id="PTHR43731:SF9">
    <property type="entry name" value="SLR1461 PROTEIN"/>
    <property type="match status" value="1"/>
</dbReference>
<dbReference type="Proteomes" id="UP000006251">
    <property type="component" value="Unassembled WGS sequence"/>
</dbReference>
<comment type="caution">
    <text evidence="7">The sequence shown here is derived from an EMBL/GenBank/DDBJ whole genome shotgun (WGS) entry which is preliminary data.</text>
</comment>
<dbReference type="Gene3D" id="1.20.1540.10">
    <property type="entry name" value="Rhomboid-like"/>
    <property type="match status" value="1"/>
</dbReference>
<accession>K6YUA6</accession>
<evidence type="ECO:0000313" key="8">
    <source>
        <dbReference type="Proteomes" id="UP000006251"/>
    </source>
</evidence>
<dbReference type="GO" id="GO:0016020">
    <property type="term" value="C:membrane"/>
    <property type="evidence" value="ECO:0007669"/>
    <property type="project" value="UniProtKB-SubCell"/>
</dbReference>
<dbReference type="Pfam" id="PF01694">
    <property type="entry name" value="Rhomboid"/>
    <property type="match status" value="1"/>
</dbReference>
<evidence type="ECO:0000313" key="7">
    <source>
        <dbReference type="EMBL" id="GAC27571.1"/>
    </source>
</evidence>
<dbReference type="STRING" id="1121922.GCA_000428905_01795"/>
<dbReference type="EMBL" id="BAEQ01000014">
    <property type="protein sequence ID" value="GAC27571.1"/>
    <property type="molecule type" value="Genomic_DNA"/>
</dbReference>
<dbReference type="AlphaFoldDB" id="K6YUA6"/>
<feature type="transmembrane region" description="Helical" evidence="5">
    <location>
        <begin position="79"/>
        <end position="95"/>
    </location>
</feature>
<evidence type="ECO:0000256" key="4">
    <source>
        <dbReference type="ARBA" id="ARBA00023136"/>
    </source>
</evidence>
<sequence length="221" mass="25101">MLITAFAVGIVWCIKSSEFIFLIDLSWLGVYPQTWHGLIGILTAPLIHGSLEHIFNNTLPMLILGTLLLYGYPKSRWRVLATVWLLSGVGVWIFGRESYHIGASGLTHGVFFYLLVVSIFRRDKRSVAIMMTAFFLYGGMTMTIFPREASISFEYHFFGALSGALCALLWHSLDPKPMMKKYEWEKQPEADDPIIGDAWQMEEQLLSSDTKNGNQAIKEEK</sequence>
<dbReference type="InterPro" id="IPR022764">
    <property type="entry name" value="Peptidase_S54_rhomboid_dom"/>
</dbReference>
<evidence type="ECO:0000256" key="1">
    <source>
        <dbReference type="ARBA" id="ARBA00004141"/>
    </source>
</evidence>
<keyword evidence="4 5" id="KW-0472">Membrane</keyword>
<dbReference type="InterPro" id="IPR050925">
    <property type="entry name" value="Rhomboid_protease_S54"/>
</dbReference>
<protein>
    <submittedName>
        <fullName evidence="7">Rhomboid family protein</fullName>
    </submittedName>
</protein>
<feature type="transmembrane region" description="Helical" evidence="5">
    <location>
        <begin position="157"/>
        <end position="173"/>
    </location>
</feature>
<feature type="transmembrane region" description="Helical" evidence="5">
    <location>
        <begin position="54"/>
        <end position="72"/>
    </location>
</feature>
<dbReference type="PANTHER" id="PTHR43731">
    <property type="entry name" value="RHOMBOID PROTEASE"/>
    <property type="match status" value="1"/>
</dbReference>
<gene>
    <name evidence="7" type="ORF">GPAL_0691</name>
</gene>
<feature type="transmembrane region" description="Helical" evidence="5">
    <location>
        <begin position="101"/>
        <end position="120"/>
    </location>
</feature>
<feature type="domain" description="Peptidase S54 rhomboid" evidence="6">
    <location>
        <begin position="38"/>
        <end position="170"/>
    </location>
</feature>
<dbReference type="GO" id="GO:0004252">
    <property type="term" value="F:serine-type endopeptidase activity"/>
    <property type="evidence" value="ECO:0007669"/>
    <property type="project" value="InterPro"/>
</dbReference>
<reference evidence="8" key="1">
    <citation type="journal article" date="2014" name="Environ. Microbiol.">
        <title>Comparative genomics of the marine bacterial genus Glaciecola reveals the high degree of genomic diversity and genomic characteristic for cold adaptation.</title>
        <authorList>
            <person name="Qin Q.L."/>
            <person name="Xie B.B."/>
            <person name="Yu Y."/>
            <person name="Shu Y.L."/>
            <person name="Rong J.C."/>
            <person name="Zhang Y.J."/>
            <person name="Zhao D.L."/>
            <person name="Chen X.L."/>
            <person name="Zhang X.Y."/>
            <person name="Chen B."/>
            <person name="Zhou B.C."/>
            <person name="Zhang Y.Z."/>
        </authorList>
    </citation>
    <scope>NUCLEOTIDE SEQUENCE [LARGE SCALE GENOMIC DNA]</scope>
    <source>
        <strain evidence="8">ACAM 615</strain>
    </source>
</reference>
<proteinExistence type="predicted"/>
<evidence type="ECO:0000256" key="5">
    <source>
        <dbReference type="SAM" id="Phobius"/>
    </source>
</evidence>
<comment type="subcellular location">
    <subcellularLocation>
        <location evidence="1">Membrane</location>
        <topology evidence="1">Multi-pass membrane protein</topology>
    </subcellularLocation>
</comment>
<keyword evidence="8" id="KW-1185">Reference proteome</keyword>
<dbReference type="SUPFAM" id="SSF144091">
    <property type="entry name" value="Rhomboid-like"/>
    <property type="match status" value="1"/>
</dbReference>
<name>K6YUA6_9ALTE</name>